<proteinExistence type="predicted"/>
<organism evidence="1">
    <name type="scientific">Ignavibacterium album</name>
    <dbReference type="NCBI Taxonomy" id="591197"/>
    <lineage>
        <taxon>Bacteria</taxon>
        <taxon>Pseudomonadati</taxon>
        <taxon>Ignavibacteriota</taxon>
        <taxon>Ignavibacteria</taxon>
        <taxon>Ignavibacteriales</taxon>
        <taxon>Ignavibacteriaceae</taxon>
        <taxon>Ignavibacterium</taxon>
    </lineage>
</organism>
<evidence type="ECO:0000313" key="1">
    <source>
        <dbReference type="EMBL" id="HFI90911.1"/>
    </source>
</evidence>
<comment type="caution">
    <text evidence="1">The sequence shown here is derived from an EMBL/GenBank/DDBJ whole genome shotgun (WGS) entry which is preliminary data.</text>
</comment>
<gene>
    <name evidence="1" type="ORF">ENS31_05175</name>
</gene>
<dbReference type="AlphaFoldDB" id="A0A7V2ZJ38"/>
<dbReference type="EMBL" id="DSUJ01000008">
    <property type="protein sequence ID" value="HFI90911.1"/>
    <property type="molecule type" value="Genomic_DNA"/>
</dbReference>
<protein>
    <submittedName>
        <fullName evidence="1">Uncharacterized protein</fullName>
    </submittedName>
</protein>
<reference evidence="1" key="1">
    <citation type="journal article" date="2020" name="mSystems">
        <title>Genome- and Community-Level Interaction Insights into Carbon Utilization and Element Cycling Functions of Hydrothermarchaeota in Hydrothermal Sediment.</title>
        <authorList>
            <person name="Zhou Z."/>
            <person name="Liu Y."/>
            <person name="Xu W."/>
            <person name="Pan J."/>
            <person name="Luo Z.H."/>
            <person name="Li M."/>
        </authorList>
    </citation>
    <scope>NUCLEOTIDE SEQUENCE [LARGE SCALE GENOMIC DNA]</scope>
    <source>
        <strain evidence="1">SpSt-479</strain>
    </source>
</reference>
<accession>A0A7V2ZJ38</accession>
<name>A0A7V2ZJ38_9BACT</name>
<sequence>MVSDYIASEKFLELRKTYDELSAVDSIFSFALKVNNYDYSETLLSLMFTTVPYREVPIQTPLLKINLSYPLISADELTFKKKNDNLPRYLFIDSPQNEYGDLDKLAHFFGSAFLSYNSNIFDLGELIGYFVEVFEENFKVQSEIDFRDIDVNYYGRLFGKLLKKDKSIIPSQIILLRSLKFFSIIQ</sequence>